<evidence type="ECO:0008006" key="3">
    <source>
        <dbReference type="Google" id="ProtNLM"/>
    </source>
</evidence>
<dbReference type="GO" id="GO:0006487">
    <property type="term" value="P:protein N-linked glycosylation"/>
    <property type="evidence" value="ECO:0007669"/>
    <property type="project" value="TreeGrafter"/>
</dbReference>
<dbReference type="InterPro" id="IPR039367">
    <property type="entry name" value="Och1-like"/>
</dbReference>
<dbReference type="RefSeq" id="XP_018279991.1">
    <property type="nucleotide sequence ID" value="XM_018421284.1"/>
</dbReference>
<dbReference type="PANTHER" id="PTHR31834:SF1">
    <property type="entry name" value="INITIATION-SPECIFIC ALPHA-1,6-MANNOSYLTRANSFERASE"/>
    <property type="match status" value="1"/>
</dbReference>
<dbReference type="EMBL" id="KQ087194">
    <property type="protein sequence ID" value="KLT43500.1"/>
    <property type="molecule type" value="Genomic_DNA"/>
</dbReference>
<gene>
    <name evidence="1" type="ORF">CC85DRAFT_272488</name>
</gene>
<dbReference type="OrthoDB" id="409543at2759"/>
<organism evidence="1 2">
    <name type="scientific">Cutaneotrichosporon oleaginosum</name>
    <dbReference type="NCBI Taxonomy" id="879819"/>
    <lineage>
        <taxon>Eukaryota</taxon>
        <taxon>Fungi</taxon>
        <taxon>Dikarya</taxon>
        <taxon>Basidiomycota</taxon>
        <taxon>Agaricomycotina</taxon>
        <taxon>Tremellomycetes</taxon>
        <taxon>Trichosporonales</taxon>
        <taxon>Trichosporonaceae</taxon>
        <taxon>Cutaneotrichosporon</taxon>
    </lineage>
</organism>
<dbReference type="PANTHER" id="PTHR31834">
    <property type="entry name" value="INITIATION-SPECIFIC ALPHA-1,6-MANNOSYLTRANSFERASE"/>
    <property type="match status" value="1"/>
</dbReference>
<name>A0A0J0XR02_9TREE</name>
<sequence length="551" mass="61407">MMSRRPSLRHLRLGNSVKIVIAVTILILLLAPWQRAPRPTISPEELAKLWTLPREDVAARYEEARTAALHRRGYSAKAAARSVRAPRKFGDGSATFDPSVEVYTKRLKTFVSRTLASSSSRRAIDDSLERLGRFAPPQGASLPRALFSTDRAGDSGVADLYRLWNALLPLPVEHELAALLPETDWAEPALKGGTWASVVADEGQVDAQASEWLGASVIGGDSAWAQTWEQLEVGTLRADVFRYMTMLFNGGVYADSDTAPIAHPYFWGLNAKCIMHPDLVTLEQILVYHEKGIDTTNRRVWERGLPSNETELEPKKRFAPPYPGVKAHERRSLLNFNGDRLPPDDATTLLAPDINVVVAVDFDSSIAWDWRSWIMWSPSRLRRSLRNSGYGRSLQFAQYVLSSKPNHPIFLDTLATIMDLVDHEARKDTPTLGAPDLTGAGPFTDAVLRYLVVRYGVTPDQLRKIKGPVRVGDVLVLQEGAMLAPESAMQRLLYHVRTFFPSLPGSGAARVVPGESLWYWGTGYRSWRSGGRRVLYRGQGGRWKGQGWNDD</sequence>
<dbReference type="InterPro" id="IPR007577">
    <property type="entry name" value="GlycoTrfase_DXD_sugar-bd_CS"/>
</dbReference>
<evidence type="ECO:0000313" key="2">
    <source>
        <dbReference type="Proteomes" id="UP000053611"/>
    </source>
</evidence>
<dbReference type="AlphaFoldDB" id="A0A0J0XR02"/>
<dbReference type="Pfam" id="PF04488">
    <property type="entry name" value="Gly_transf_sug"/>
    <property type="match status" value="1"/>
</dbReference>
<dbReference type="Proteomes" id="UP000053611">
    <property type="component" value="Unassembled WGS sequence"/>
</dbReference>
<proteinExistence type="predicted"/>
<protein>
    <recommendedName>
        <fullName evidence="3">Alpha-1,6-mannosyltransferase</fullName>
    </recommendedName>
</protein>
<dbReference type="GO" id="GO:0000009">
    <property type="term" value="F:alpha-1,6-mannosyltransferase activity"/>
    <property type="evidence" value="ECO:0007669"/>
    <property type="project" value="InterPro"/>
</dbReference>
<evidence type="ECO:0000313" key="1">
    <source>
        <dbReference type="EMBL" id="KLT43500.1"/>
    </source>
</evidence>
<reference evidence="1 2" key="1">
    <citation type="submission" date="2015-03" db="EMBL/GenBank/DDBJ databases">
        <title>Genomics and transcriptomics of the oil-accumulating basidiomycete yeast T. oleaginosus allow insights into substrate utilization and the diverse evolutionary trajectories of mating systems in fungi.</title>
        <authorList>
            <consortium name="DOE Joint Genome Institute"/>
            <person name="Kourist R."/>
            <person name="Kracht O."/>
            <person name="Bracharz F."/>
            <person name="Lipzen A."/>
            <person name="Nolan M."/>
            <person name="Ohm R."/>
            <person name="Grigoriev I."/>
            <person name="Sun S."/>
            <person name="Heitman J."/>
            <person name="Bruck T."/>
            <person name="Nowrousian M."/>
        </authorList>
    </citation>
    <scope>NUCLEOTIDE SEQUENCE [LARGE SCALE GENOMIC DNA]</scope>
    <source>
        <strain evidence="1 2">IBC0246</strain>
    </source>
</reference>
<keyword evidence="2" id="KW-1185">Reference proteome</keyword>
<accession>A0A0J0XR02</accession>
<dbReference type="GO" id="GO:0000136">
    <property type="term" value="C:mannan polymerase complex"/>
    <property type="evidence" value="ECO:0007669"/>
    <property type="project" value="TreeGrafter"/>
</dbReference>
<dbReference type="GeneID" id="28981887"/>